<dbReference type="InterPro" id="IPR021647">
    <property type="entry name" value="CusF_Ec"/>
</dbReference>
<organism evidence="2 3">
    <name type="scientific">Maricaulis maris</name>
    <dbReference type="NCBI Taxonomy" id="74318"/>
    <lineage>
        <taxon>Bacteria</taxon>
        <taxon>Pseudomonadati</taxon>
        <taxon>Pseudomonadota</taxon>
        <taxon>Alphaproteobacteria</taxon>
        <taxon>Maricaulales</taxon>
        <taxon>Maricaulaceae</taxon>
        <taxon>Maricaulis</taxon>
    </lineage>
</organism>
<accession>A0A495D2F2</accession>
<feature type="compositionally biased region" description="Basic and acidic residues" evidence="1">
    <location>
        <begin position="17"/>
        <end position="31"/>
    </location>
</feature>
<dbReference type="Proteomes" id="UP000273675">
    <property type="component" value="Unassembled WGS sequence"/>
</dbReference>
<sequence>MITLIAASALIFTTVDHHDQPSHDGNHHGHTEASSTVAAEVRTADADGRTAVVSHEALTELGMSAMTMRFSVAETVDFDLFRPGAHLMITVVNTADGFQIADAELSHH</sequence>
<dbReference type="RefSeq" id="WP_121211487.1">
    <property type="nucleotide sequence ID" value="NZ_AP027270.1"/>
</dbReference>
<evidence type="ECO:0000313" key="2">
    <source>
        <dbReference type="EMBL" id="RKQ95947.1"/>
    </source>
</evidence>
<gene>
    <name evidence="2" type="ORF">C7435_2192</name>
</gene>
<dbReference type="OrthoDB" id="9816061at2"/>
<evidence type="ECO:0000313" key="3">
    <source>
        <dbReference type="Proteomes" id="UP000273675"/>
    </source>
</evidence>
<name>A0A495D2F2_9PROT</name>
<dbReference type="Gene3D" id="2.40.50.320">
    <property type="entry name" value="Copper binding periplasmic protein CusF"/>
    <property type="match status" value="1"/>
</dbReference>
<comment type="caution">
    <text evidence="2">The sequence shown here is derived from an EMBL/GenBank/DDBJ whole genome shotgun (WGS) entry which is preliminary data.</text>
</comment>
<evidence type="ECO:0000256" key="1">
    <source>
        <dbReference type="SAM" id="MobiDB-lite"/>
    </source>
</evidence>
<dbReference type="Pfam" id="PF11604">
    <property type="entry name" value="CusF_Ec"/>
    <property type="match status" value="1"/>
</dbReference>
<feature type="region of interest" description="Disordered" evidence="1">
    <location>
        <begin position="17"/>
        <end position="39"/>
    </location>
</feature>
<reference evidence="2 3" key="1">
    <citation type="submission" date="2018-10" db="EMBL/GenBank/DDBJ databases">
        <title>Genomic Encyclopedia of Type Strains, Phase IV (KMG-IV): sequencing the most valuable type-strain genomes for metagenomic binning, comparative biology and taxonomic classification.</title>
        <authorList>
            <person name="Goeker M."/>
        </authorList>
    </citation>
    <scope>NUCLEOTIDE SEQUENCE [LARGE SCALE GENOMIC DNA]</scope>
    <source>
        <strain evidence="2 3">DSM 4734</strain>
    </source>
</reference>
<dbReference type="AlphaFoldDB" id="A0A495D2F2"/>
<dbReference type="InterPro" id="IPR042230">
    <property type="entry name" value="CusF_sf"/>
</dbReference>
<protein>
    <submittedName>
        <fullName evidence="2">Copper binding protein CusF</fullName>
    </submittedName>
</protein>
<proteinExistence type="predicted"/>
<dbReference type="EMBL" id="RBIM01000005">
    <property type="protein sequence ID" value="RKQ95947.1"/>
    <property type="molecule type" value="Genomic_DNA"/>
</dbReference>